<reference evidence="2 3" key="1">
    <citation type="submission" date="2020-10" db="EMBL/GenBank/DDBJ databases">
        <title>Connecting structure to function with the recovery of over 1000 high-quality activated sludge metagenome-assembled genomes encoding full-length rRNA genes using long-read sequencing.</title>
        <authorList>
            <person name="Singleton C.M."/>
            <person name="Petriglieri F."/>
            <person name="Kristensen J.M."/>
            <person name="Kirkegaard R.H."/>
            <person name="Michaelsen T.Y."/>
            <person name="Andersen M.H."/>
            <person name="Karst S.M."/>
            <person name="Dueholm M.S."/>
            <person name="Nielsen P.H."/>
            <person name="Albertsen M."/>
        </authorList>
    </citation>
    <scope>NUCLEOTIDE SEQUENCE [LARGE SCALE GENOMIC DNA]</scope>
    <source>
        <strain evidence="2">AalE_18-Q3-R2-46_BAT3C.188</strain>
    </source>
</reference>
<keyword evidence="1" id="KW-0472">Membrane</keyword>
<sequence>MATFRGIPGLEPPDALRLIVAGLIPAGAPAFALLSLPIALAVLLSMFTIGRFRRQALANYRASRRERR</sequence>
<comment type="caution">
    <text evidence="2">The sequence shown here is derived from an EMBL/GenBank/DDBJ whole genome shotgun (WGS) entry which is preliminary data.</text>
</comment>
<organism evidence="2 3">
    <name type="scientific">Candidatus Phosphoribacter hodrii</name>
    <dbReference type="NCBI Taxonomy" id="2953743"/>
    <lineage>
        <taxon>Bacteria</taxon>
        <taxon>Bacillati</taxon>
        <taxon>Actinomycetota</taxon>
        <taxon>Actinomycetes</taxon>
        <taxon>Micrococcales</taxon>
        <taxon>Dermatophilaceae</taxon>
        <taxon>Candidatus Phosphoribacter</taxon>
    </lineage>
</organism>
<feature type="transmembrane region" description="Helical" evidence="1">
    <location>
        <begin position="18"/>
        <end position="44"/>
    </location>
</feature>
<dbReference type="Proteomes" id="UP000718281">
    <property type="component" value="Unassembled WGS sequence"/>
</dbReference>
<evidence type="ECO:0000313" key="3">
    <source>
        <dbReference type="Proteomes" id="UP000718281"/>
    </source>
</evidence>
<dbReference type="AlphaFoldDB" id="A0A934X581"/>
<evidence type="ECO:0000256" key="1">
    <source>
        <dbReference type="SAM" id="Phobius"/>
    </source>
</evidence>
<keyword evidence="1" id="KW-0812">Transmembrane</keyword>
<name>A0A934X581_9MICO</name>
<accession>A0A934X581</accession>
<protein>
    <submittedName>
        <fullName evidence="2">Uncharacterized protein</fullName>
    </submittedName>
</protein>
<dbReference type="EMBL" id="JADIXZ010000004">
    <property type="protein sequence ID" value="MBK6301351.1"/>
    <property type="molecule type" value="Genomic_DNA"/>
</dbReference>
<evidence type="ECO:0000313" key="2">
    <source>
        <dbReference type="EMBL" id="MBK6301351.1"/>
    </source>
</evidence>
<proteinExistence type="predicted"/>
<keyword evidence="1" id="KW-1133">Transmembrane helix</keyword>
<gene>
    <name evidence="2" type="ORF">IPF40_09995</name>
</gene>